<dbReference type="PANTHER" id="PTHR30349:SF41">
    <property type="entry name" value="INTEGRASE_RECOMBINASE PROTEIN MJ0367-RELATED"/>
    <property type="match status" value="1"/>
</dbReference>
<dbReference type="OrthoDB" id="3183879at2"/>
<dbReference type="InterPro" id="IPR044068">
    <property type="entry name" value="CB"/>
</dbReference>
<organism evidence="7 8">
    <name type="scientific">Mycobacterium heidelbergense</name>
    <dbReference type="NCBI Taxonomy" id="53376"/>
    <lineage>
        <taxon>Bacteria</taxon>
        <taxon>Bacillati</taxon>
        <taxon>Actinomycetota</taxon>
        <taxon>Actinomycetes</taxon>
        <taxon>Mycobacteriales</taxon>
        <taxon>Mycobacteriaceae</taxon>
        <taxon>Mycobacterium</taxon>
        <taxon>Mycobacterium simiae complex</taxon>
    </lineage>
</organism>
<dbReference type="InterPro" id="IPR010998">
    <property type="entry name" value="Integrase_recombinase_N"/>
</dbReference>
<dbReference type="SUPFAM" id="SSF56349">
    <property type="entry name" value="DNA breaking-rejoining enzymes"/>
    <property type="match status" value="1"/>
</dbReference>
<accession>A0A1X0DCA5</accession>
<sequence length="283" mass="31963">MQADRKAPYTIDSYLRGARYYLTWCAAQPDEHPLTRAALQRWIAHLMDSGAEPATARIRQQAVRRFAAWLADEEAIDENPFLGLKPPKIDMKVVERLTDEELRLMLKACAGDQLHDRRDEACLRLLVETGMRAGELLALSVHDIDLARGVVTIRKGKGGRGRHVPFETQTGAAIDRYLRVRQRHPLSDTPALWLTETGGRAQLGYHGLRIALLARAIAVGIEDFHIHRLRHTFASRFLSLGGSEGSLMQVAGWRTRQMVDRYSRDTAAERAITEARRLRLGDL</sequence>
<dbReference type="InterPro" id="IPR011010">
    <property type="entry name" value="DNA_brk_join_enz"/>
</dbReference>
<dbReference type="Proteomes" id="UP000192566">
    <property type="component" value="Unassembled WGS sequence"/>
</dbReference>
<evidence type="ECO:0000259" key="5">
    <source>
        <dbReference type="PROSITE" id="PS51898"/>
    </source>
</evidence>
<keyword evidence="2 4" id="KW-0238">DNA-binding</keyword>
<dbReference type="InterPro" id="IPR002104">
    <property type="entry name" value="Integrase_catalytic"/>
</dbReference>
<evidence type="ECO:0000256" key="1">
    <source>
        <dbReference type="ARBA" id="ARBA00008857"/>
    </source>
</evidence>
<dbReference type="InterPro" id="IPR013762">
    <property type="entry name" value="Integrase-like_cat_sf"/>
</dbReference>
<evidence type="ECO:0000313" key="7">
    <source>
        <dbReference type="EMBL" id="ORA69997.1"/>
    </source>
</evidence>
<comment type="caution">
    <text evidence="7">The sequence shown here is derived from an EMBL/GenBank/DDBJ whole genome shotgun (WGS) entry which is preliminary data.</text>
</comment>
<dbReference type="CDD" id="cd00397">
    <property type="entry name" value="DNA_BRE_C"/>
    <property type="match status" value="1"/>
</dbReference>
<evidence type="ECO:0000259" key="6">
    <source>
        <dbReference type="PROSITE" id="PS51900"/>
    </source>
</evidence>
<feature type="domain" description="Core-binding (CB)" evidence="6">
    <location>
        <begin position="1"/>
        <end position="71"/>
    </location>
</feature>
<dbReference type="PANTHER" id="PTHR30349">
    <property type="entry name" value="PHAGE INTEGRASE-RELATED"/>
    <property type="match status" value="1"/>
</dbReference>
<feature type="domain" description="Tyr recombinase" evidence="5">
    <location>
        <begin position="92"/>
        <end position="276"/>
    </location>
</feature>
<evidence type="ECO:0000256" key="3">
    <source>
        <dbReference type="ARBA" id="ARBA00023172"/>
    </source>
</evidence>
<dbReference type="PROSITE" id="PS51898">
    <property type="entry name" value="TYR_RECOMBINASE"/>
    <property type="match status" value="1"/>
</dbReference>
<comment type="similarity">
    <text evidence="1">Belongs to the 'phage' integrase family.</text>
</comment>
<protein>
    <submittedName>
        <fullName evidence="7">Integrase</fullName>
    </submittedName>
</protein>
<dbReference type="EMBL" id="MVHR01000040">
    <property type="protein sequence ID" value="ORA69997.1"/>
    <property type="molecule type" value="Genomic_DNA"/>
</dbReference>
<dbReference type="GO" id="GO:0003677">
    <property type="term" value="F:DNA binding"/>
    <property type="evidence" value="ECO:0007669"/>
    <property type="project" value="UniProtKB-UniRule"/>
</dbReference>
<evidence type="ECO:0000313" key="8">
    <source>
        <dbReference type="Proteomes" id="UP000192566"/>
    </source>
</evidence>
<reference evidence="7 8" key="1">
    <citation type="submission" date="2017-02" db="EMBL/GenBank/DDBJ databases">
        <title>The new phylogeny of genus Mycobacterium.</title>
        <authorList>
            <person name="Tortoli E."/>
            <person name="Trovato A."/>
            <person name="Cirillo D.M."/>
        </authorList>
    </citation>
    <scope>NUCLEOTIDE SEQUENCE [LARGE SCALE GENOMIC DNA]</scope>
    <source>
        <strain evidence="7 8">DSM 44471</strain>
    </source>
</reference>
<dbReference type="Gene3D" id="1.10.443.10">
    <property type="entry name" value="Intergrase catalytic core"/>
    <property type="match status" value="1"/>
</dbReference>
<dbReference type="PROSITE" id="PS51900">
    <property type="entry name" value="CB"/>
    <property type="match status" value="1"/>
</dbReference>
<name>A0A1X0DCA5_MYCHE</name>
<keyword evidence="3" id="KW-0233">DNA recombination</keyword>
<dbReference type="GO" id="GO:0015074">
    <property type="term" value="P:DNA integration"/>
    <property type="evidence" value="ECO:0007669"/>
    <property type="project" value="InterPro"/>
</dbReference>
<gene>
    <name evidence="7" type="ORF">BST25_20225</name>
</gene>
<dbReference type="InterPro" id="IPR050090">
    <property type="entry name" value="Tyrosine_recombinase_XerCD"/>
</dbReference>
<evidence type="ECO:0000256" key="4">
    <source>
        <dbReference type="PROSITE-ProRule" id="PRU01248"/>
    </source>
</evidence>
<dbReference type="STRING" id="53376.BST25_20225"/>
<keyword evidence="8" id="KW-1185">Reference proteome</keyword>
<dbReference type="GO" id="GO:0006310">
    <property type="term" value="P:DNA recombination"/>
    <property type="evidence" value="ECO:0007669"/>
    <property type="project" value="UniProtKB-KW"/>
</dbReference>
<dbReference type="Gene3D" id="1.10.150.130">
    <property type="match status" value="1"/>
</dbReference>
<proteinExistence type="inferred from homology"/>
<evidence type="ECO:0000256" key="2">
    <source>
        <dbReference type="ARBA" id="ARBA00023125"/>
    </source>
</evidence>
<dbReference type="Pfam" id="PF00589">
    <property type="entry name" value="Phage_integrase"/>
    <property type="match status" value="1"/>
</dbReference>
<dbReference type="AlphaFoldDB" id="A0A1X0DCA5"/>